<sequence length="243" mass="27192">FPPPAVFLAVPGSPAVAWPAWKRSCLSFLDASGLRAVEPRRKKAMLFSLLGTEGQRIVDAFNSMRRPSLKEPTQRRKFREMIQRPGETVSEFLAQLRRQGSFCAFGDNLDERLCEAFLEGLDSKRVQDRILRECTGSEVPTLSRSIQLALQYEQSAKKAESFDRHEQPQASAPAEVQRVQERAPIRTPSRPSFQDGGPWPSSSTGAVQYGQPGYPPWPYHGFTPSQPGPRMSWAPAAYKQTIS</sequence>
<organism evidence="1 2">
    <name type="scientific">Ixodes persulcatus</name>
    <name type="common">Taiga tick</name>
    <dbReference type="NCBI Taxonomy" id="34615"/>
    <lineage>
        <taxon>Eukaryota</taxon>
        <taxon>Metazoa</taxon>
        <taxon>Ecdysozoa</taxon>
        <taxon>Arthropoda</taxon>
        <taxon>Chelicerata</taxon>
        <taxon>Arachnida</taxon>
        <taxon>Acari</taxon>
        <taxon>Parasitiformes</taxon>
        <taxon>Ixodida</taxon>
        <taxon>Ixodoidea</taxon>
        <taxon>Ixodidae</taxon>
        <taxon>Ixodinae</taxon>
        <taxon>Ixodes</taxon>
    </lineage>
</organism>
<protein>
    <submittedName>
        <fullName evidence="1">Uncharacterized protein</fullName>
    </submittedName>
</protein>
<feature type="non-terminal residue" evidence="1">
    <location>
        <position position="1"/>
    </location>
</feature>
<dbReference type="EMBL" id="JABSTQ010005471">
    <property type="protein sequence ID" value="KAG0439246.1"/>
    <property type="molecule type" value="Genomic_DNA"/>
</dbReference>
<name>A0AC60QS93_IXOPE</name>
<reference evidence="1 2" key="1">
    <citation type="journal article" date="2020" name="Cell">
        <title>Large-Scale Comparative Analyses of Tick Genomes Elucidate Their Genetic Diversity and Vector Capacities.</title>
        <authorList>
            <consortium name="Tick Genome and Microbiome Consortium (TIGMIC)"/>
            <person name="Jia N."/>
            <person name="Wang J."/>
            <person name="Shi W."/>
            <person name="Du L."/>
            <person name="Sun Y."/>
            <person name="Zhan W."/>
            <person name="Jiang J.F."/>
            <person name="Wang Q."/>
            <person name="Zhang B."/>
            <person name="Ji P."/>
            <person name="Bell-Sakyi L."/>
            <person name="Cui X.M."/>
            <person name="Yuan T.T."/>
            <person name="Jiang B.G."/>
            <person name="Yang W.F."/>
            <person name="Lam T.T."/>
            <person name="Chang Q.C."/>
            <person name="Ding S.J."/>
            <person name="Wang X.J."/>
            <person name="Zhu J.G."/>
            <person name="Ruan X.D."/>
            <person name="Zhao L."/>
            <person name="Wei J.T."/>
            <person name="Ye R.Z."/>
            <person name="Que T.C."/>
            <person name="Du C.H."/>
            <person name="Zhou Y.H."/>
            <person name="Cheng J.X."/>
            <person name="Dai P.F."/>
            <person name="Guo W.B."/>
            <person name="Han X.H."/>
            <person name="Huang E.J."/>
            <person name="Li L.F."/>
            <person name="Wei W."/>
            <person name="Gao Y.C."/>
            <person name="Liu J.Z."/>
            <person name="Shao H.Z."/>
            <person name="Wang X."/>
            <person name="Wang C.C."/>
            <person name="Yang T.C."/>
            <person name="Huo Q.B."/>
            <person name="Li W."/>
            <person name="Chen H.Y."/>
            <person name="Chen S.E."/>
            <person name="Zhou L.G."/>
            <person name="Ni X.B."/>
            <person name="Tian J.H."/>
            <person name="Sheng Y."/>
            <person name="Liu T."/>
            <person name="Pan Y.S."/>
            <person name="Xia L.Y."/>
            <person name="Li J."/>
            <person name="Zhao F."/>
            <person name="Cao W.C."/>
        </authorList>
    </citation>
    <scope>NUCLEOTIDE SEQUENCE [LARGE SCALE GENOMIC DNA]</scope>
    <source>
        <strain evidence="1">Iper-2018</strain>
    </source>
</reference>
<evidence type="ECO:0000313" key="1">
    <source>
        <dbReference type="EMBL" id="KAG0439246.1"/>
    </source>
</evidence>
<accession>A0AC60QS93</accession>
<keyword evidence="2" id="KW-1185">Reference proteome</keyword>
<gene>
    <name evidence="1" type="ORF">HPB47_016708</name>
</gene>
<feature type="non-terminal residue" evidence="1">
    <location>
        <position position="243"/>
    </location>
</feature>
<dbReference type="Proteomes" id="UP000805193">
    <property type="component" value="Unassembled WGS sequence"/>
</dbReference>
<proteinExistence type="predicted"/>
<comment type="caution">
    <text evidence="1">The sequence shown here is derived from an EMBL/GenBank/DDBJ whole genome shotgun (WGS) entry which is preliminary data.</text>
</comment>
<evidence type="ECO:0000313" key="2">
    <source>
        <dbReference type="Proteomes" id="UP000805193"/>
    </source>
</evidence>